<evidence type="ECO:0000313" key="2">
    <source>
        <dbReference type="Proteomes" id="UP000275846"/>
    </source>
</evidence>
<evidence type="ECO:0000313" key="3">
    <source>
        <dbReference type="WBParaSite" id="SSLN_0001663201-mRNA-1"/>
    </source>
</evidence>
<dbReference type="PANTHER" id="PTHR19446">
    <property type="entry name" value="REVERSE TRANSCRIPTASES"/>
    <property type="match status" value="1"/>
</dbReference>
<protein>
    <submittedName>
        <fullName evidence="3">Reverse transcriptase domain-containing protein</fullName>
    </submittedName>
</protein>
<keyword evidence="2" id="KW-1185">Reference proteome</keyword>
<reference evidence="1 2" key="2">
    <citation type="submission" date="2018-11" db="EMBL/GenBank/DDBJ databases">
        <authorList>
            <consortium name="Pathogen Informatics"/>
        </authorList>
    </citation>
    <scope>NUCLEOTIDE SEQUENCE [LARGE SCALE GENOMIC DNA]</scope>
    <source>
        <strain evidence="1 2">NST_G2</strain>
    </source>
</reference>
<dbReference type="Proteomes" id="UP000275846">
    <property type="component" value="Unassembled WGS sequence"/>
</dbReference>
<reference evidence="3" key="1">
    <citation type="submission" date="2016-06" db="UniProtKB">
        <authorList>
            <consortium name="WormBaseParasite"/>
        </authorList>
    </citation>
    <scope>IDENTIFICATION</scope>
</reference>
<dbReference type="OrthoDB" id="410381at2759"/>
<dbReference type="AlphaFoldDB" id="A0A183THS6"/>
<dbReference type="WBParaSite" id="SSLN_0001663201-mRNA-1">
    <property type="protein sequence ID" value="SSLN_0001663201-mRNA-1"/>
    <property type="gene ID" value="SSLN_0001663201"/>
</dbReference>
<dbReference type="EMBL" id="UYSU01040576">
    <property type="protein sequence ID" value="VDM02410.1"/>
    <property type="molecule type" value="Genomic_DNA"/>
</dbReference>
<evidence type="ECO:0000313" key="1">
    <source>
        <dbReference type="EMBL" id="VDM02410.1"/>
    </source>
</evidence>
<accession>A0A183THS6</accession>
<sequence>MTSSDVAKEKLYEDLQALLATVPKEDKLIIFGGVNARVGMDHTTWHGVLRPHGLGNCNDNGLLHLRTCAEHHLLLTKTSLRLPTRDNQITKKLEDLHAPDYNATMETRWCQLRNVIQSTSLEILGRACRQHQDWFDDHDADISNLLVEKNGLHKAYMDLRTDATKATFFRCRRLVQQWLRSVLNCSSAISDAAIDRLLQVDTNNGLDLPPSLPETIRAVQQISSGKAPGSDAIPPEVYKHSGCRLMAELTTFLQEMWCQGQVPQDFKDATIVHLYKRKGNRQLCENHRGISLLNIAGKIFTRILLNRLSGHLEQGLLPESQCCFRRHRRKTDMIFDAHQLQEKCQEMQTHLYTTFVELTKAFDTVNSD</sequence>
<gene>
    <name evidence="1" type="ORF">SSLN_LOCUS16024</name>
</gene>
<proteinExistence type="predicted"/>
<organism evidence="3">
    <name type="scientific">Schistocephalus solidus</name>
    <name type="common">Tapeworm</name>
    <dbReference type="NCBI Taxonomy" id="70667"/>
    <lineage>
        <taxon>Eukaryota</taxon>
        <taxon>Metazoa</taxon>
        <taxon>Spiralia</taxon>
        <taxon>Lophotrochozoa</taxon>
        <taxon>Platyhelminthes</taxon>
        <taxon>Cestoda</taxon>
        <taxon>Eucestoda</taxon>
        <taxon>Diphyllobothriidea</taxon>
        <taxon>Diphyllobothriidae</taxon>
        <taxon>Schistocephalus</taxon>
    </lineage>
</organism>
<name>A0A183THS6_SCHSO</name>